<evidence type="ECO:0000313" key="2">
    <source>
        <dbReference type="Proteomes" id="UP000076420"/>
    </source>
</evidence>
<dbReference type="VEuPathDB" id="VectorBase:BGLB032315"/>
<dbReference type="Pfam" id="PF13516">
    <property type="entry name" value="LRR_6"/>
    <property type="match status" value="4"/>
</dbReference>
<organism evidence="1 2">
    <name type="scientific">Biomphalaria glabrata</name>
    <name type="common">Bloodfluke planorb</name>
    <name type="synonym">Freshwater snail</name>
    <dbReference type="NCBI Taxonomy" id="6526"/>
    <lineage>
        <taxon>Eukaryota</taxon>
        <taxon>Metazoa</taxon>
        <taxon>Spiralia</taxon>
        <taxon>Lophotrochozoa</taxon>
        <taxon>Mollusca</taxon>
        <taxon>Gastropoda</taxon>
        <taxon>Heterobranchia</taxon>
        <taxon>Euthyneura</taxon>
        <taxon>Panpulmonata</taxon>
        <taxon>Hygrophila</taxon>
        <taxon>Lymnaeoidea</taxon>
        <taxon>Planorbidae</taxon>
        <taxon>Biomphalaria</taxon>
    </lineage>
</organism>
<dbReference type="SMART" id="SM00368">
    <property type="entry name" value="LRR_RI"/>
    <property type="match status" value="4"/>
</dbReference>
<dbReference type="PANTHER" id="PTHR24114">
    <property type="entry name" value="LEUCINE RICH REPEAT FAMILY PROTEIN"/>
    <property type="match status" value="1"/>
</dbReference>
<proteinExistence type="predicted"/>
<dbReference type="InterPro" id="IPR032675">
    <property type="entry name" value="LRR_dom_sf"/>
</dbReference>
<dbReference type="STRING" id="6526.A0A2C9LLA4"/>
<accession>A0A2C9LLA4</accession>
<dbReference type="PANTHER" id="PTHR24114:SF2">
    <property type="entry name" value="F-BOX DOMAIN-CONTAINING PROTEIN-RELATED"/>
    <property type="match status" value="1"/>
</dbReference>
<evidence type="ECO:0000313" key="1">
    <source>
        <dbReference type="EnsemblMetazoa" id="BGLB032315-PA"/>
    </source>
</evidence>
<dbReference type="EnsemblMetazoa" id="BGLB032315-RA">
    <property type="protein sequence ID" value="BGLB032315-PA"/>
    <property type="gene ID" value="BGLB032315"/>
</dbReference>
<dbReference type="OrthoDB" id="76105at2759"/>
<dbReference type="Proteomes" id="UP000076420">
    <property type="component" value="Unassembled WGS sequence"/>
</dbReference>
<reference evidence="1" key="1">
    <citation type="submission" date="2020-05" db="UniProtKB">
        <authorList>
            <consortium name="EnsemblMetazoa"/>
        </authorList>
    </citation>
    <scope>IDENTIFICATION</scope>
    <source>
        <strain evidence="1">BB02</strain>
    </source>
</reference>
<dbReference type="SUPFAM" id="SSF52047">
    <property type="entry name" value="RNI-like"/>
    <property type="match status" value="1"/>
</dbReference>
<dbReference type="KEGG" id="bgt:106076218"/>
<dbReference type="Gene3D" id="3.80.10.10">
    <property type="entry name" value="Ribonuclease Inhibitor"/>
    <property type="match status" value="2"/>
</dbReference>
<dbReference type="InterPro" id="IPR052394">
    <property type="entry name" value="LRR-containing"/>
</dbReference>
<dbReference type="EnsemblMetazoa" id="BGLB032315-RB">
    <property type="protein sequence ID" value="BGLB032315-PB"/>
    <property type="gene ID" value="BGLB032315"/>
</dbReference>
<name>A0A2C9LLA4_BIOGL</name>
<dbReference type="VEuPathDB" id="VectorBase:BGLAX_034038"/>
<dbReference type="AlphaFoldDB" id="A0A2C9LLA4"/>
<dbReference type="InterPro" id="IPR001611">
    <property type="entry name" value="Leu-rich_rpt"/>
</dbReference>
<gene>
    <name evidence="1" type="primary">106076218</name>
</gene>
<sequence>MGEGACYLCRVLKENVFVSHLNLSDNRLGYNGAAAVCQLLMVNKTIEKLNLSGNNIGDQAGELFHSVLTKSNSTLRSLNLSHNRLEDGAALWLKNALIENETLEHLDISWNHFQNKGCVLIAQGLKVSINKGT</sequence>
<protein>
    <submittedName>
        <fullName evidence="1">Uncharacterized protein</fullName>
    </submittedName>
</protein>